<evidence type="ECO:0000313" key="3">
    <source>
        <dbReference type="Proteomes" id="UP000307362"/>
    </source>
</evidence>
<dbReference type="EMBL" id="PNCM01000032">
    <property type="protein sequence ID" value="TMP79159.1"/>
    <property type="molecule type" value="Genomic_DNA"/>
</dbReference>
<organism evidence="2 3">
    <name type="scientific">Pseudoalteromonas phenolica</name>
    <dbReference type="NCBI Taxonomy" id="161398"/>
    <lineage>
        <taxon>Bacteria</taxon>
        <taxon>Pseudomonadati</taxon>
        <taxon>Pseudomonadota</taxon>
        <taxon>Gammaproteobacteria</taxon>
        <taxon>Alteromonadales</taxon>
        <taxon>Pseudoalteromonadaceae</taxon>
        <taxon>Pseudoalteromonas</taxon>
    </lineage>
</organism>
<name>A0A5S3YSB8_9GAMM</name>
<reference evidence="3" key="2">
    <citation type="submission" date="2019-06" db="EMBL/GenBank/DDBJ databases">
        <title>Co-occurence of chitin degradation, pigmentation and bioactivity in marine Pseudoalteromonas.</title>
        <authorList>
            <person name="Sonnenschein E.C."/>
            <person name="Bech P.K."/>
        </authorList>
    </citation>
    <scope>NUCLEOTIDE SEQUENCE [LARGE SCALE GENOMIC DNA]</scope>
    <source>
        <strain evidence="3">S1189</strain>
    </source>
</reference>
<gene>
    <name evidence="2" type="ORF">CWB73_14570</name>
</gene>
<evidence type="ECO:0000256" key="1">
    <source>
        <dbReference type="SAM" id="SignalP"/>
    </source>
</evidence>
<proteinExistence type="predicted"/>
<keyword evidence="1" id="KW-0732">Signal</keyword>
<reference evidence="2 3" key="1">
    <citation type="submission" date="2017-12" db="EMBL/GenBank/DDBJ databases">
        <authorList>
            <person name="Paulsen S."/>
            <person name="Gram L.K."/>
        </authorList>
    </citation>
    <scope>NUCLEOTIDE SEQUENCE [LARGE SCALE GENOMIC DNA]</scope>
    <source>
        <strain evidence="2 3">S1189</strain>
    </source>
</reference>
<evidence type="ECO:0000313" key="2">
    <source>
        <dbReference type="EMBL" id="TMP79159.1"/>
    </source>
</evidence>
<dbReference type="RefSeq" id="WP_138568305.1">
    <property type="nucleotide sequence ID" value="NZ_PNCM01000032.1"/>
</dbReference>
<dbReference type="OrthoDB" id="5704626at2"/>
<dbReference type="PROSITE" id="PS51257">
    <property type="entry name" value="PROKAR_LIPOPROTEIN"/>
    <property type="match status" value="1"/>
</dbReference>
<accession>A0A5S3YSB8</accession>
<comment type="caution">
    <text evidence="2">The sequence shown here is derived from an EMBL/GenBank/DDBJ whole genome shotgun (WGS) entry which is preliminary data.</text>
</comment>
<evidence type="ECO:0008006" key="4">
    <source>
        <dbReference type="Google" id="ProtNLM"/>
    </source>
</evidence>
<sequence>MKRFLICLPLSLLIGCQSNTTQMACNASESEWYEFGQNSAITGKSVRIFDAFKQQCAKQLTPTAQKSYIDGFSDGLISYCTFDNGFKRGQEGLELNQSCPLEIRQEFEKGYKIGKKTRDEKLKQAEFARREQLRSQQKKYVAPQKH</sequence>
<protein>
    <recommendedName>
        <fullName evidence="4">DUF2799 domain-containing protein</fullName>
    </recommendedName>
</protein>
<dbReference type="Pfam" id="PF10973">
    <property type="entry name" value="DUF2799"/>
    <property type="match status" value="1"/>
</dbReference>
<dbReference type="AlphaFoldDB" id="A0A5S3YSB8"/>
<feature type="chain" id="PRO_5024329409" description="DUF2799 domain-containing protein" evidence="1">
    <location>
        <begin position="24"/>
        <end position="146"/>
    </location>
</feature>
<dbReference type="Proteomes" id="UP000307362">
    <property type="component" value="Unassembled WGS sequence"/>
</dbReference>
<feature type="signal peptide" evidence="1">
    <location>
        <begin position="1"/>
        <end position="23"/>
    </location>
</feature>
<dbReference type="InterPro" id="IPR021242">
    <property type="entry name" value="DUF2799"/>
</dbReference>